<evidence type="ECO:0000313" key="2">
    <source>
        <dbReference type="Proteomes" id="UP000077013"/>
    </source>
</evidence>
<dbReference type="Pfam" id="PF05488">
    <property type="entry name" value="PAAR_motif"/>
    <property type="match status" value="1"/>
</dbReference>
<name>A0A167HLG4_9FLAO</name>
<dbReference type="RefSeq" id="WP_068592029.1">
    <property type="nucleotide sequence ID" value="NZ_LRXL01000037.1"/>
</dbReference>
<evidence type="ECO:0000313" key="1">
    <source>
        <dbReference type="EMBL" id="OAB78738.1"/>
    </source>
</evidence>
<organism evidence="1 2">
    <name type="scientific">Cochleicola gelatinilyticus</name>
    <dbReference type="NCBI Taxonomy" id="1763537"/>
    <lineage>
        <taxon>Bacteria</taxon>
        <taxon>Pseudomonadati</taxon>
        <taxon>Bacteroidota</taxon>
        <taxon>Flavobacteriia</taxon>
        <taxon>Flavobacteriales</taxon>
        <taxon>Flavobacteriaceae</taxon>
        <taxon>Cochleicola</taxon>
    </lineage>
</organism>
<protein>
    <submittedName>
        <fullName evidence="1">Uncharacterized protein</fullName>
    </submittedName>
</protein>
<dbReference type="OrthoDB" id="9807902at2"/>
<dbReference type="AlphaFoldDB" id="A0A167HLG4"/>
<dbReference type="EMBL" id="LRXL01000037">
    <property type="protein sequence ID" value="OAB78738.1"/>
    <property type="molecule type" value="Genomic_DNA"/>
</dbReference>
<gene>
    <name evidence="1" type="ORF">ULVI_09150</name>
</gene>
<dbReference type="Gene3D" id="2.60.200.60">
    <property type="match status" value="1"/>
</dbReference>
<sequence>MSKPAARSQLDTAGHVGSITVGSPNVLIGGAPAARKGDPFTCTDPQHGGSGTIVAGSKSVLINGVPAARMGDKTDCAASPSPAPVVSGAAQDQIYNATWAKNTNEDKTVKTSRPDNAKVKAFYAEAAMKDKTGDGSYDYVSAEAEVIDFTLQGMYTTESGYDVIGGGMGMEFLKAQGAAGAYGSNGIYGAEANASAAMAKGNVNMSLGDSDILRADGKASGEVLSAEAKANAELYTGGSENRYGFSAGAGAEAQVVKGELEGGISNPLFDASGKISGTAASAGAAGDGLLYVDTDDHYVRFKIAGEVALFLGLGFDLDVSLKWGWLVDDDEEPPIPPPPPIIYAGTVISGTPKVLIGE</sequence>
<dbReference type="Proteomes" id="UP000077013">
    <property type="component" value="Unassembled WGS sequence"/>
</dbReference>
<proteinExistence type="predicted"/>
<dbReference type="CDD" id="cd14741">
    <property type="entry name" value="PAAR_5"/>
    <property type="match status" value="1"/>
</dbReference>
<dbReference type="STRING" id="1763537.ULVI_09150"/>
<reference evidence="1 2" key="1">
    <citation type="submission" date="2016-02" db="EMBL/GenBank/DDBJ databases">
        <title>Ulvibacter sp. LPB0005, isolated from Thais luteostoma.</title>
        <authorList>
            <person name="Shin S.-K."/>
            <person name="Yi H."/>
        </authorList>
    </citation>
    <scope>NUCLEOTIDE SEQUENCE [LARGE SCALE GENOMIC DNA]</scope>
    <source>
        <strain evidence="1 2">LPB0005</strain>
    </source>
</reference>
<dbReference type="InterPro" id="IPR008727">
    <property type="entry name" value="PAAR_motif"/>
</dbReference>
<accession>A0A167HLG4</accession>
<keyword evidence="2" id="KW-1185">Reference proteome</keyword>
<comment type="caution">
    <text evidence="1">The sequence shown here is derived from an EMBL/GenBank/DDBJ whole genome shotgun (WGS) entry which is preliminary data.</text>
</comment>